<evidence type="ECO:0000313" key="2">
    <source>
        <dbReference type="EMBL" id="KRR16974.1"/>
    </source>
</evidence>
<dbReference type="RefSeq" id="WP_057847712.1">
    <property type="nucleotide sequence ID" value="NZ_LLYA01000214.1"/>
</dbReference>
<evidence type="ECO:0000313" key="3">
    <source>
        <dbReference type="Proteomes" id="UP000052023"/>
    </source>
</evidence>
<gene>
    <name evidence="2" type="ORF">CQ13_12295</name>
</gene>
<keyword evidence="3" id="KW-1185">Reference proteome</keyword>
<reference evidence="2 3" key="1">
    <citation type="submission" date="2014-03" db="EMBL/GenBank/DDBJ databases">
        <title>Bradyrhizobium valentinum sp. nov., isolated from effective nodules of Lupinus mariae-josephae, a lupine endemic of basic-lime soils in Eastern Spain.</title>
        <authorList>
            <person name="Duran D."/>
            <person name="Rey L."/>
            <person name="Navarro A."/>
            <person name="Busquets A."/>
            <person name="Imperial J."/>
            <person name="Ruiz-Argueso T."/>
        </authorList>
    </citation>
    <scope>NUCLEOTIDE SEQUENCE [LARGE SCALE GENOMIC DNA]</scope>
    <source>
        <strain evidence="2 3">Ro19</strain>
    </source>
</reference>
<dbReference type="EMBL" id="LLYA01000214">
    <property type="protein sequence ID" value="KRR16974.1"/>
    <property type="molecule type" value="Genomic_DNA"/>
</dbReference>
<proteinExistence type="predicted"/>
<protein>
    <recommendedName>
        <fullName evidence="4">DUF2188 domain-containing protein</fullName>
    </recommendedName>
</protein>
<sequence length="75" mass="8021">MGLAEYMIVSEPDGWTVLHDGNAPHRYDTKEAAFEAAIAAASLAMRQGHEIHISVPGRDGGYKTPLGTEDVQGVL</sequence>
<dbReference type="OrthoDB" id="8140940at2"/>
<organism evidence="2 3">
    <name type="scientific">Bradyrhizobium retamae</name>
    <dbReference type="NCBI Taxonomy" id="1300035"/>
    <lineage>
        <taxon>Bacteria</taxon>
        <taxon>Pseudomonadati</taxon>
        <taxon>Pseudomonadota</taxon>
        <taxon>Alphaproteobacteria</taxon>
        <taxon>Hyphomicrobiales</taxon>
        <taxon>Nitrobacteraceae</taxon>
        <taxon>Bradyrhizobium</taxon>
    </lineage>
</organism>
<name>A0A0R3MC58_9BRAD</name>
<dbReference type="Pfam" id="PF09954">
    <property type="entry name" value="DUF2188"/>
    <property type="match status" value="1"/>
</dbReference>
<feature type="region of interest" description="Disordered" evidence="1">
    <location>
        <begin position="56"/>
        <end position="75"/>
    </location>
</feature>
<dbReference type="InterPro" id="IPR018691">
    <property type="entry name" value="DUF2188"/>
</dbReference>
<comment type="caution">
    <text evidence="2">The sequence shown here is derived from an EMBL/GenBank/DDBJ whole genome shotgun (WGS) entry which is preliminary data.</text>
</comment>
<accession>A0A0R3MC58</accession>
<dbReference type="AlphaFoldDB" id="A0A0R3MC58"/>
<evidence type="ECO:0000256" key="1">
    <source>
        <dbReference type="SAM" id="MobiDB-lite"/>
    </source>
</evidence>
<evidence type="ECO:0008006" key="4">
    <source>
        <dbReference type="Google" id="ProtNLM"/>
    </source>
</evidence>
<dbReference type="Proteomes" id="UP000052023">
    <property type="component" value="Unassembled WGS sequence"/>
</dbReference>